<dbReference type="Proteomes" id="UP000251617">
    <property type="component" value="Chromosome"/>
</dbReference>
<organism evidence="1 2">
    <name type="scientific">Pseudomonas putida</name>
    <name type="common">Arthrobacter siderocapsulatus</name>
    <dbReference type="NCBI Taxonomy" id="303"/>
    <lineage>
        <taxon>Bacteria</taxon>
        <taxon>Pseudomonadati</taxon>
        <taxon>Pseudomonadota</taxon>
        <taxon>Gammaproteobacteria</taxon>
        <taxon>Pseudomonadales</taxon>
        <taxon>Pseudomonadaceae</taxon>
        <taxon>Pseudomonas</taxon>
    </lineage>
</organism>
<gene>
    <name evidence="1" type="ORF">C1S65_07400</name>
</gene>
<dbReference type="EMBL" id="CP030750">
    <property type="protein sequence ID" value="AXA23951.1"/>
    <property type="molecule type" value="Genomic_DNA"/>
</dbReference>
<evidence type="ECO:0000313" key="1">
    <source>
        <dbReference type="EMBL" id="AXA23951.1"/>
    </source>
</evidence>
<sequence length="208" mass="23326">MSLMPQWQALLGQPLAFVDRRHLRRCFAENVAGAQIQALIESPRFQARLQALMLAHFQLQPLDQVSQPTEQDLPVLLLAPQDFARLPRLCGAIWHGATLGREIRREVVEHLRQGLGHEVFGLAIAHRQWGGAMDLLRQPDDLLAAIDHDGARCVQAWFDEQPADLRDWLQLRLPLPVAEGSASLADPGIVRRVAALLMPLSENRESVQ</sequence>
<proteinExistence type="predicted"/>
<accession>A0AAD0L546</accession>
<name>A0AAD0L546_PSEPU</name>
<reference evidence="1 2" key="1">
    <citation type="submission" date="2018-06" db="EMBL/GenBank/DDBJ databases">
        <title>The genome of Pseudomonas putida NX-1, a lignin degrader.</title>
        <authorList>
            <person name="Xu Z."/>
        </authorList>
    </citation>
    <scope>NUCLEOTIDE SEQUENCE [LARGE SCALE GENOMIC DNA]</scope>
    <source>
        <strain evidence="1 2">NX-1</strain>
    </source>
</reference>
<evidence type="ECO:0000313" key="2">
    <source>
        <dbReference type="Proteomes" id="UP000251617"/>
    </source>
</evidence>
<protein>
    <submittedName>
        <fullName evidence="1">Type III secretion protein</fullName>
    </submittedName>
</protein>
<dbReference type="AlphaFoldDB" id="A0AAD0L546"/>
<dbReference type="RefSeq" id="WP_063543616.1">
    <property type="nucleotide sequence ID" value="NZ_CP011789.1"/>
</dbReference>